<reference evidence="4 5" key="1">
    <citation type="submission" date="2016-11" db="EMBL/GenBank/DDBJ databases">
        <authorList>
            <person name="Jaros S."/>
            <person name="Januszkiewicz K."/>
            <person name="Wedrychowicz H."/>
        </authorList>
    </citation>
    <scope>NUCLEOTIDE SEQUENCE [LARGE SCALE GENOMIC DNA]</scope>
    <source>
        <strain evidence="4 5">DSM 17459</strain>
    </source>
</reference>
<keyword evidence="2" id="KW-0560">Oxidoreductase</keyword>
<feature type="domain" description="Nitroreductase" evidence="3">
    <location>
        <begin position="309"/>
        <end position="363"/>
    </location>
</feature>
<dbReference type="Pfam" id="PF01263">
    <property type="entry name" value="Aldose_epim"/>
    <property type="match status" value="1"/>
</dbReference>
<dbReference type="InterPro" id="IPR029479">
    <property type="entry name" value="Nitroreductase"/>
</dbReference>
<evidence type="ECO:0000256" key="2">
    <source>
        <dbReference type="ARBA" id="ARBA00023002"/>
    </source>
</evidence>
<dbReference type="Pfam" id="PF00881">
    <property type="entry name" value="Nitroreductase"/>
    <property type="match status" value="1"/>
</dbReference>
<sequence length="473" mass="54569">MTEGTEYTVSNGFLSLTVASRGAEVVSLQSREDGTEFIWQGDPRYWEEHSPLLFPAVGDWKDNRYLYRDREYEMPLHGFARNQIFDVRRNENQIICTLAAGEETRKYYPFDFLLKIVYTLDKNVLLTEQYVHNRSEGPMPYSIGEHIGFRVPLTADESYEDYYIEFDKPETAPRYPLIDGREIGPPVPWLKETRRVNLTRDMFEEGAWNFEGLVSERAVVGNTRNSSRIILDYPGFSHFSLWSRPDAPYLCMEPCNGMAAGTEEGFDPYQKRGIRILEAGQRDSIAYSVTVQTASTDRKIRETYQQSVIEKRTSVRKFINRVVTREKILRILRYAMTSPTAANNREWEFYIVTAPRDREAISKMSPYAGPAKEAGVLIIPCLNREKVRLDKQGNSWWVEDLAACSQTVLLGAKEEGLDGVWLGFYPDQERVDALSEYLQCGSRYVPFSVLALGYAEGERKKRDRFDPDSIHFI</sequence>
<dbReference type="SUPFAM" id="SSF55469">
    <property type="entry name" value="FMN-dependent nitroreductase-like"/>
    <property type="match status" value="1"/>
</dbReference>
<gene>
    <name evidence="4" type="ORF">SAMN02745158_01432</name>
</gene>
<organism evidence="4 5">
    <name type="scientific">Lactonifactor longoviformis DSM 17459</name>
    <dbReference type="NCBI Taxonomy" id="1122155"/>
    <lineage>
        <taxon>Bacteria</taxon>
        <taxon>Bacillati</taxon>
        <taxon>Bacillota</taxon>
        <taxon>Clostridia</taxon>
        <taxon>Eubacteriales</taxon>
        <taxon>Clostridiaceae</taxon>
        <taxon>Lactonifactor</taxon>
    </lineage>
</organism>
<evidence type="ECO:0000313" key="4">
    <source>
        <dbReference type="EMBL" id="SHE74892.1"/>
    </source>
</evidence>
<dbReference type="Gene3D" id="2.70.98.10">
    <property type="match status" value="1"/>
</dbReference>
<proteinExistence type="inferred from homology"/>
<keyword evidence="5" id="KW-1185">Reference proteome</keyword>
<protein>
    <submittedName>
        <fullName evidence="4">Galactose mutarotase</fullName>
    </submittedName>
</protein>
<dbReference type="InterPro" id="IPR037481">
    <property type="entry name" value="LacX"/>
</dbReference>
<evidence type="ECO:0000313" key="5">
    <source>
        <dbReference type="Proteomes" id="UP000184245"/>
    </source>
</evidence>
<dbReference type="InterPro" id="IPR011013">
    <property type="entry name" value="Gal_mutarotase_sf_dom"/>
</dbReference>
<dbReference type="GO" id="GO:0030246">
    <property type="term" value="F:carbohydrate binding"/>
    <property type="evidence" value="ECO:0007669"/>
    <property type="project" value="InterPro"/>
</dbReference>
<dbReference type="PANTHER" id="PTHR43673:SF10">
    <property type="entry name" value="NADH DEHYDROGENASE_NAD(P)H NITROREDUCTASE XCC3605-RELATED"/>
    <property type="match status" value="1"/>
</dbReference>
<dbReference type="InterPro" id="IPR008183">
    <property type="entry name" value="Aldose_1/G6P_1-epimerase"/>
</dbReference>
<dbReference type="Gene3D" id="3.40.109.10">
    <property type="entry name" value="NADH Oxidase"/>
    <property type="match status" value="1"/>
</dbReference>
<dbReference type="InterPro" id="IPR014718">
    <property type="entry name" value="GH-type_carb-bd"/>
</dbReference>
<dbReference type="GO" id="GO:0005975">
    <property type="term" value="P:carbohydrate metabolic process"/>
    <property type="evidence" value="ECO:0007669"/>
    <property type="project" value="InterPro"/>
</dbReference>
<dbReference type="GO" id="GO:0016853">
    <property type="term" value="F:isomerase activity"/>
    <property type="evidence" value="ECO:0007669"/>
    <property type="project" value="InterPro"/>
</dbReference>
<evidence type="ECO:0000259" key="3">
    <source>
        <dbReference type="Pfam" id="PF00881"/>
    </source>
</evidence>
<dbReference type="STRING" id="1122155.SAMN02745158_01432"/>
<dbReference type="GO" id="GO:0016491">
    <property type="term" value="F:oxidoreductase activity"/>
    <property type="evidence" value="ECO:0007669"/>
    <property type="project" value="UniProtKB-KW"/>
</dbReference>
<dbReference type="Proteomes" id="UP000184245">
    <property type="component" value="Unassembled WGS sequence"/>
</dbReference>
<dbReference type="EMBL" id="FQVI01000005">
    <property type="protein sequence ID" value="SHE74892.1"/>
    <property type="molecule type" value="Genomic_DNA"/>
</dbReference>
<comment type="similarity">
    <text evidence="1">Belongs to the nitroreductase family.</text>
</comment>
<accession>A0A1M4W1Q8</accession>
<name>A0A1M4W1Q8_9CLOT</name>
<dbReference type="SUPFAM" id="SSF74650">
    <property type="entry name" value="Galactose mutarotase-like"/>
    <property type="match status" value="1"/>
</dbReference>
<dbReference type="AlphaFoldDB" id="A0A1M4W1Q8"/>
<dbReference type="InterPro" id="IPR000415">
    <property type="entry name" value="Nitroreductase-like"/>
</dbReference>
<dbReference type="PANTHER" id="PTHR43673">
    <property type="entry name" value="NAD(P)H NITROREDUCTASE YDGI-RELATED"/>
    <property type="match status" value="1"/>
</dbReference>
<evidence type="ECO:0000256" key="1">
    <source>
        <dbReference type="ARBA" id="ARBA00007118"/>
    </source>
</evidence>
<dbReference type="CDD" id="cd09024">
    <property type="entry name" value="Aldose_epim_lacX"/>
    <property type="match status" value="1"/>
</dbReference>
<dbReference type="RefSeq" id="WP_072850358.1">
    <property type="nucleotide sequence ID" value="NZ_FQVI01000005.1"/>
</dbReference>
<dbReference type="OrthoDB" id="9795355at2"/>